<dbReference type="InterPro" id="IPR051159">
    <property type="entry name" value="Hexapeptide_acetyltransf"/>
</dbReference>
<name>A0A1Q5P668_9BACI</name>
<comment type="caution">
    <text evidence="1">The sequence shown here is derived from an EMBL/GenBank/DDBJ whole genome shotgun (WGS) entry which is preliminary data.</text>
</comment>
<keyword evidence="2" id="KW-1185">Reference proteome</keyword>
<protein>
    <recommendedName>
        <fullName evidence="3">Acetyltransferase</fullName>
    </recommendedName>
</protein>
<accession>A0A1Q5P668</accession>
<dbReference type="SUPFAM" id="SSF51161">
    <property type="entry name" value="Trimeric LpxA-like enzymes"/>
    <property type="match status" value="1"/>
</dbReference>
<proteinExistence type="predicted"/>
<dbReference type="PANTHER" id="PTHR23416">
    <property type="entry name" value="SIALIC ACID SYNTHASE-RELATED"/>
    <property type="match status" value="1"/>
</dbReference>
<evidence type="ECO:0000313" key="2">
    <source>
        <dbReference type="Proteomes" id="UP000186524"/>
    </source>
</evidence>
<dbReference type="Proteomes" id="UP000186524">
    <property type="component" value="Unassembled WGS sequence"/>
</dbReference>
<evidence type="ECO:0008006" key="3">
    <source>
        <dbReference type="Google" id="ProtNLM"/>
    </source>
</evidence>
<dbReference type="CDD" id="cd04647">
    <property type="entry name" value="LbH_MAT_like"/>
    <property type="match status" value="1"/>
</dbReference>
<reference evidence="1 2" key="1">
    <citation type="submission" date="2016-12" db="EMBL/GenBank/DDBJ databases">
        <title>Domibacillus sp. SAOS 44 whole genome sequencing.</title>
        <authorList>
            <person name="Verma A."/>
            <person name="Krishnamurthi S."/>
        </authorList>
    </citation>
    <scope>NUCLEOTIDE SEQUENCE [LARGE SCALE GENOMIC DNA]</scope>
    <source>
        <strain evidence="1 2">SAOS 44</strain>
    </source>
</reference>
<sequence length="195" mass="21448">MGASDYMKTILYQLRWALPLWTVIFITGWLPDNKISLKVRGKLASFFIKNCGKNFLMGRDVTLLNTNNLTIGDNVYIAKGCWINAMGGLKIENEVIVAPYVVISTLQHVYQDYSVRFGGSIAAPVRIGRGTWLAAHVSVKCGVSIGKGNLIAANAFVANDTEDHAVMGGVPAKKISDVKNQKADFYNRSEFEKSN</sequence>
<dbReference type="EMBL" id="MRWQ01000004">
    <property type="protein sequence ID" value="OKL37668.1"/>
    <property type="molecule type" value="Genomic_DNA"/>
</dbReference>
<organism evidence="1 2">
    <name type="scientific">Domibacillus mangrovi</name>
    <dbReference type="NCBI Taxonomy" id="1714354"/>
    <lineage>
        <taxon>Bacteria</taxon>
        <taxon>Bacillati</taxon>
        <taxon>Bacillota</taxon>
        <taxon>Bacilli</taxon>
        <taxon>Bacillales</taxon>
        <taxon>Bacillaceae</taxon>
        <taxon>Domibacillus</taxon>
    </lineage>
</organism>
<dbReference type="AlphaFoldDB" id="A0A1Q5P668"/>
<evidence type="ECO:0000313" key="1">
    <source>
        <dbReference type="EMBL" id="OKL37668.1"/>
    </source>
</evidence>
<gene>
    <name evidence="1" type="ORF">BLL40_05045</name>
</gene>
<dbReference type="Gene3D" id="2.160.10.10">
    <property type="entry name" value="Hexapeptide repeat proteins"/>
    <property type="match status" value="1"/>
</dbReference>
<dbReference type="InterPro" id="IPR011004">
    <property type="entry name" value="Trimer_LpxA-like_sf"/>
</dbReference>
<dbReference type="STRING" id="1714354.BLL40_05045"/>